<dbReference type="GO" id="GO:0005484">
    <property type="term" value="F:SNAP receptor activity"/>
    <property type="evidence" value="ECO:0007669"/>
    <property type="project" value="InterPro"/>
</dbReference>
<keyword evidence="19" id="KW-1185">Reference proteome</keyword>
<dbReference type="SUPFAM" id="SSF58038">
    <property type="entry name" value="SNARE fusion complex"/>
    <property type="match status" value="1"/>
</dbReference>
<dbReference type="SMART" id="SM01270">
    <property type="entry name" value="Longin"/>
    <property type="match status" value="1"/>
</dbReference>
<keyword evidence="11 14" id="KW-0175">Coiled coil</keyword>
<dbReference type="PANTHER" id="PTHR45837">
    <property type="entry name" value="VESICLE-TRAFFICKING PROTEIN SEC22B"/>
    <property type="match status" value="1"/>
</dbReference>
<keyword evidence="4" id="KW-0813">Transport</keyword>
<dbReference type="GO" id="GO:0006888">
    <property type="term" value="P:endoplasmic reticulum to Golgi vesicle-mediated transport"/>
    <property type="evidence" value="ECO:0007669"/>
    <property type="project" value="InterPro"/>
</dbReference>
<dbReference type="Pfam" id="PF00957">
    <property type="entry name" value="Synaptobrevin"/>
    <property type="match status" value="1"/>
</dbReference>
<dbReference type="CDD" id="cd15866">
    <property type="entry name" value="R-SNARE_SEC22"/>
    <property type="match status" value="1"/>
</dbReference>
<evidence type="ECO:0000256" key="14">
    <source>
        <dbReference type="PROSITE-ProRule" id="PRU00290"/>
    </source>
</evidence>
<dbReference type="PROSITE" id="PS50859">
    <property type="entry name" value="LONGIN"/>
    <property type="match status" value="1"/>
</dbReference>
<dbReference type="STRING" id="133385.A0A2T9YRK2"/>
<evidence type="ECO:0000259" key="16">
    <source>
        <dbReference type="PROSITE" id="PS50859"/>
    </source>
</evidence>
<reference evidence="18 19" key="1">
    <citation type="journal article" date="2018" name="MBio">
        <title>Comparative Genomics Reveals the Core Gene Toolbox for the Fungus-Insect Symbiosis.</title>
        <authorList>
            <person name="Wang Y."/>
            <person name="Stata M."/>
            <person name="Wang W."/>
            <person name="Stajich J.E."/>
            <person name="White M.M."/>
            <person name="Moncalvo J.M."/>
        </authorList>
    </citation>
    <scope>NUCLEOTIDE SEQUENCE [LARGE SCALE GENOMIC DNA]</scope>
    <source>
        <strain evidence="18 19">SWE-8-4</strain>
    </source>
</reference>
<evidence type="ECO:0000256" key="4">
    <source>
        <dbReference type="ARBA" id="ARBA00022448"/>
    </source>
</evidence>
<keyword evidence="9 15" id="KW-1133">Transmembrane helix</keyword>
<evidence type="ECO:0000259" key="17">
    <source>
        <dbReference type="PROSITE" id="PS50892"/>
    </source>
</evidence>
<dbReference type="AlphaFoldDB" id="A0A2T9YRK2"/>
<feature type="domain" description="Longin" evidence="16">
    <location>
        <begin position="6"/>
        <end position="119"/>
    </location>
</feature>
<keyword evidence="5 15" id="KW-0812">Transmembrane</keyword>
<evidence type="ECO:0000256" key="2">
    <source>
        <dbReference type="ARBA" id="ARBA00004409"/>
    </source>
</evidence>
<evidence type="ECO:0000256" key="8">
    <source>
        <dbReference type="ARBA" id="ARBA00022927"/>
    </source>
</evidence>
<dbReference type="GO" id="GO:0005789">
    <property type="term" value="C:endoplasmic reticulum membrane"/>
    <property type="evidence" value="ECO:0007669"/>
    <property type="project" value="UniProtKB-SubCell"/>
</dbReference>
<evidence type="ECO:0000256" key="15">
    <source>
        <dbReference type="SAM" id="Phobius"/>
    </source>
</evidence>
<keyword evidence="10" id="KW-0333">Golgi apparatus</keyword>
<evidence type="ECO:0000313" key="19">
    <source>
        <dbReference type="Proteomes" id="UP000245383"/>
    </source>
</evidence>
<keyword evidence="8" id="KW-0653">Protein transport</keyword>
<feature type="domain" description="V-SNARE coiled-coil homology" evidence="17">
    <location>
        <begin position="134"/>
        <end position="194"/>
    </location>
</feature>
<evidence type="ECO:0000256" key="1">
    <source>
        <dbReference type="ARBA" id="ARBA00004163"/>
    </source>
</evidence>
<gene>
    <name evidence="18" type="ORF">BB561_002126</name>
</gene>
<dbReference type="Proteomes" id="UP000245383">
    <property type="component" value="Unassembled WGS sequence"/>
</dbReference>
<dbReference type="SUPFAM" id="SSF64356">
    <property type="entry name" value="SNARE-like"/>
    <property type="match status" value="1"/>
</dbReference>
<dbReference type="GO" id="GO:0015031">
    <property type="term" value="P:protein transport"/>
    <property type="evidence" value="ECO:0007669"/>
    <property type="project" value="UniProtKB-KW"/>
</dbReference>
<keyword evidence="12 15" id="KW-0472">Membrane</keyword>
<evidence type="ECO:0000256" key="6">
    <source>
        <dbReference type="ARBA" id="ARBA00022824"/>
    </source>
</evidence>
<evidence type="ECO:0000256" key="3">
    <source>
        <dbReference type="ARBA" id="ARBA00008025"/>
    </source>
</evidence>
<feature type="transmembrane region" description="Helical" evidence="15">
    <location>
        <begin position="196"/>
        <end position="214"/>
    </location>
</feature>
<dbReference type="Pfam" id="PF13774">
    <property type="entry name" value="Longin"/>
    <property type="match status" value="1"/>
</dbReference>
<keyword evidence="7" id="KW-0931">ER-Golgi transport</keyword>
<organism evidence="18 19">
    <name type="scientific">Smittium simulii</name>
    <dbReference type="NCBI Taxonomy" id="133385"/>
    <lineage>
        <taxon>Eukaryota</taxon>
        <taxon>Fungi</taxon>
        <taxon>Fungi incertae sedis</taxon>
        <taxon>Zoopagomycota</taxon>
        <taxon>Kickxellomycotina</taxon>
        <taxon>Harpellomycetes</taxon>
        <taxon>Harpellales</taxon>
        <taxon>Legeriomycetaceae</taxon>
        <taxon>Smittium</taxon>
    </lineage>
</organism>
<dbReference type="Gene3D" id="3.30.450.50">
    <property type="entry name" value="Longin domain"/>
    <property type="match status" value="1"/>
</dbReference>
<dbReference type="CDD" id="cd14824">
    <property type="entry name" value="Longin"/>
    <property type="match status" value="1"/>
</dbReference>
<evidence type="ECO:0000256" key="9">
    <source>
        <dbReference type="ARBA" id="ARBA00022989"/>
    </source>
</evidence>
<dbReference type="InterPro" id="IPR010908">
    <property type="entry name" value="Longin_dom"/>
</dbReference>
<comment type="similarity">
    <text evidence="3">Belongs to the synaptobrevin family.</text>
</comment>
<comment type="subcellular location">
    <subcellularLocation>
        <location evidence="1">Endoplasmic reticulum membrane</location>
        <topology evidence="1">Single-pass type IV membrane protein</topology>
    </subcellularLocation>
    <subcellularLocation>
        <location evidence="2">Golgi apparatus membrane</location>
        <topology evidence="2">Single-pass type IV membrane protein</topology>
    </subcellularLocation>
</comment>
<dbReference type="FunFam" id="3.30.450.50:FF:000007">
    <property type="entry name" value="SNARE complex subunit SEC22"/>
    <property type="match status" value="1"/>
</dbReference>
<evidence type="ECO:0000256" key="5">
    <source>
        <dbReference type="ARBA" id="ARBA00022692"/>
    </source>
</evidence>
<dbReference type="PROSITE" id="PS50892">
    <property type="entry name" value="V_SNARE"/>
    <property type="match status" value="1"/>
</dbReference>
<evidence type="ECO:0000256" key="11">
    <source>
        <dbReference type="ARBA" id="ARBA00023054"/>
    </source>
</evidence>
<dbReference type="InterPro" id="IPR011012">
    <property type="entry name" value="Longin-like_dom_sf"/>
</dbReference>
<evidence type="ECO:0000256" key="10">
    <source>
        <dbReference type="ARBA" id="ARBA00023034"/>
    </source>
</evidence>
<evidence type="ECO:0000256" key="12">
    <source>
        <dbReference type="ARBA" id="ARBA00023136"/>
    </source>
</evidence>
<evidence type="ECO:0000313" key="18">
    <source>
        <dbReference type="EMBL" id="PVU94993.1"/>
    </source>
</evidence>
<keyword evidence="6" id="KW-0256">Endoplasmic reticulum</keyword>
<proteinExistence type="inferred from homology"/>
<sequence>MVRSTIITRVSDGLPLAASMDDERSESDLVEYKSQAKQLFKKMNSQSQTSCSIDSGKFTLHYIIEHGVCYLCICEQSFPRKVAFSYLDELAKEFYLTYGTEIENRSLRPYAFIKFDTFMQNTKRMYEDSRTIQSLGKLNENLVDVTKIMTKNMEDLLWRGDSLDRMSTLSDQLRNQSQKYRKDARKLNIEAMYRKYGIPAAVILVLLIILYIRYKFF</sequence>
<accession>A0A2T9YRK2</accession>
<protein>
    <recommendedName>
        <fullName evidence="13">Protein transport protein SEC22</fullName>
    </recommendedName>
</protein>
<name>A0A2T9YRK2_9FUNG</name>
<evidence type="ECO:0000256" key="13">
    <source>
        <dbReference type="ARBA" id="ARBA00024249"/>
    </source>
</evidence>
<comment type="caution">
    <text evidence="18">The sequence shown here is derived from an EMBL/GenBank/DDBJ whole genome shotgun (WGS) entry which is preliminary data.</text>
</comment>
<dbReference type="InterPro" id="IPR044565">
    <property type="entry name" value="Sec22"/>
</dbReference>
<dbReference type="GO" id="GO:0006890">
    <property type="term" value="P:retrograde vesicle-mediated transport, Golgi to endoplasmic reticulum"/>
    <property type="evidence" value="ECO:0007669"/>
    <property type="project" value="InterPro"/>
</dbReference>
<dbReference type="Gene3D" id="1.20.5.110">
    <property type="match status" value="1"/>
</dbReference>
<dbReference type="OrthoDB" id="1719357at2759"/>
<dbReference type="InterPro" id="IPR042855">
    <property type="entry name" value="V_SNARE_CC"/>
</dbReference>
<dbReference type="GO" id="GO:0000139">
    <property type="term" value="C:Golgi membrane"/>
    <property type="evidence" value="ECO:0007669"/>
    <property type="project" value="UniProtKB-SubCell"/>
</dbReference>
<evidence type="ECO:0000256" key="7">
    <source>
        <dbReference type="ARBA" id="ARBA00022892"/>
    </source>
</evidence>
<dbReference type="EMBL" id="MBFR01000068">
    <property type="protein sequence ID" value="PVU94993.1"/>
    <property type="molecule type" value="Genomic_DNA"/>
</dbReference>